<evidence type="ECO:0000256" key="2">
    <source>
        <dbReference type="ARBA" id="ARBA00022525"/>
    </source>
</evidence>
<sequence length="630" mass="71055">MAIRLWVLFYLFSVTLVARGAFYYVDATNGSDSNPGNSLDAPWLTLNYAINQLQAGDTLYLRAGTFYESQLIFTQSGTRQNWITIKPWNNEEVIIDGSLADFRATNNDAWELLDDDLHIYRSIDTYDMQRANGYLSENDGHWRLVTYEDFSTFSAANEYYSANPPYYYVGPGLFYNSSENKIYVRLQYSIYQASQNLRLPVDNNPNHIPLYIFDDNEVVLFSDTASYIHFENINLRYQNNAVEIKSGAHHIKFSGGSMIGGRDFVLVRDLAHDIVIENVNFKGYIPPWIARSDVKHPTPGRPAHLMQSSAVNISDGAYDVEVSGCHFDHFFDAIDATKSAHDLFIHDNHFHIVRDDVLQLGSAAYNVEIANNILTEVTAGFSWNGSGAPPVGQMGTVFVHHNVIDTSVFSLYGRMDPNNELDDKNDGPNGDGMATGRAFGMHTKSSITAGAPWKIYHNTVVVSKDVDNRGTGAGYYIDAFNADYPHEVYNNIFWQKWDSYIVRAARTEDGSQIFDGNLYYRSSITHDTAKYYHYYQQVGGSYQNFQNLNDFVGSGYWLATQSYYANGWDSQSVEENPMLDNDYRPETASPAAFGAIDLSSKNWPGLKGETFRGALAPIDNNIIFINGFEN</sequence>
<evidence type="ECO:0000256" key="1">
    <source>
        <dbReference type="ARBA" id="ARBA00004613"/>
    </source>
</evidence>
<evidence type="ECO:0008006" key="6">
    <source>
        <dbReference type="Google" id="ProtNLM"/>
    </source>
</evidence>
<dbReference type="InterPro" id="IPR052052">
    <property type="entry name" value="Polysaccharide_Lyase_9"/>
</dbReference>
<keyword evidence="5" id="KW-1185">Reference proteome</keyword>
<dbReference type="PANTHER" id="PTHR40088:SF2">
    <property type="entry name" value="SECRETED SUGAR HYDROLASE"/>
    <property type="match status" value="1"/>
</dbReference>
<comment type="subcellular location">
    <subcellularLocation>
        <location evidence="1">Secreted</location>
    </subcellularLocation>
</comment>
<accession>A0A7U6JFK7</accession>
<dbReference type="InterPro" id="IPR039513">
    <property type="entry name" value="PL-6"/>
</dbReference>
<evidence type="ECO:0000313" key="5">
    <source>
        <dbReference type="Proteomes" id="UP000031631"/>
    </source>
</evidence>
<dbReference type="InterPro" id="IPR012334">
    <property type="entry name" value="Pectin_lyas_fold"/>
</dbReference>
<dbReference type="EMBL" id="AP012273">
    <property type="protein sequence ID" value="BAO43044.1"/>
    <property type="molecule type" value="Genomic_DNA"/>
</dbReference>
<dbReference type="Proteomes" id="UP000031631">
    <property type="component" value="Chromosome"/>
</dbReference>
<dbReference type="PANTHER" id="PTHR40088">
    <property type="entry name" value="PECTATE LYASE (EUROFUNG)"/>
    <property type="match status" value="1"/>
</dbReference>
<dbReference type="SUPFAM" id="SSF51126">
    <property type="entry name" value="Pectin lyase-like"/>
    <property type="match status" value="1"/>
</dbReference>
<reference evidence="4 5" key="1">
    <citation type="journal article" date="2014" name="PLoS ONE">
        <title>Physiological and genomic features of a novel sulfur-oxidizing gammaproteobacterium belonging to a previously uncultivated symbiotic lineage isolated from a hydrothermal vent.</title>
        <authorList>
            <person name="Nunoura T."/>
            <person name="Takaki Y."/>
            <person name="Kazama H."/>
            <person name="Kakuta J."/>
            <person name="Shimamura S."/>
            <person name="Makita H."/>
            <person name="Hirai M."/>
            <person name="Miyazaki M."/>
            <person name="Takai K."/>
        </authorList>
    </citation>
    <scope>NUCLEOTIDE SEQUENCE [LARGE SCALE GENOMIC DNA]</scope>
    <source>
        <strain evidence="4 5">Hiromi1</strain>
    </source>
</reference>
<dbReference type="KEGG" id="tbn:TBH_C0096"/>
<dbReference type="GO" id="GO:0005576">
    <property type="term" value="C:extracellular region"/>
    <property type="evidence" value="ECO:0007669"/>
    <property type="project" value="UniProtKB-SubCell"/>
</dbReference>
<gene>
    <name evidence="4" type="ORF">TBH_C0096</name>
</gene>
<keyword evidence="2" id="KW-0964">Secreted</keyword>
<protein>
    <recommendedName>
        <fullName evidence="6">DUF1565 domain-containing protein</fullName>
    </recommendedName>
</protein>
<keyword evidence="3" id="KW-0732">Signal</keyword>
<dbReference type="InterPro" id="IPR011050">
    <property type="entry name" value="Pectin_lyase_fold/virulence"/>
</dbReference>
<evidence type="ECO:0000313" key="4">
    <source>
        <dbReference type="EMBL" id="BAO43044.1"/>
    </source>
</evidence>
<name>A0A7U6JFK7_9GAMM</name>
<dbReference type="GO" id="GO:0016837">
    <property type="term" value="F:carbon-oxygen lyase activity, acting on polysaccharides"/>
    <property type="evidence" value="ECO:0007669"/>
    <property type="project" value="TreeGrafter"/>
</dbReference>
<dbReference type="Gene3D" id="2.160.20.10">
    <property type="entry name" value="Single-stranded right-handed beta-helix, Pectin lyase-like"/>
    <property type="match status" value="2"/>
</dbReference>
<proteinExistence type="predicted"/>
<dbReference type="AlphaFoldDB" id="A0A7U6JFK7"/>
<dbReference type="Pfam" id="PF14592">
    <property type="entry name" value="Chondroitinas_B"/>
    <property type="match status" value="1"/>
</dbReference>
<organism evidence="4 5">
    <name type="scientific">Thiolapillus brandeum</name>
    <dbReference type="NCBI Taxonomy" id="1076588"/>
    <lineage>
        <taxon>Bacteria</taxon>
        <taxon>Pseudomonadati</taxon>
        <taxon>Pseudomonadota</taxon>
        <taxon>Gammaproteobacteria</taxon>
        <taxon>Chromatiales</taxon>
        <taxon>Sedimenticolaceae</taxon>
        <taxon>Thiolapillus</taxon>
    </lineage>
</organism>
<evidence type="ECO:0000256" key="3">
    <source>
        <dbReference type="ARBA" id="ARBA00022729"/>
    </source>
</evidence>